<protein>
    <submittedName>
        <fullName evidence="1">Uncharacterized protein</fullName>
    </submittedName>
</protein>
<comment type="caution">
    <text evidence="1">The sequence shown here is derived from an EMBL/GenBank/DDBJ whole genome shotgun (WGS) entry which is preliminary data.</text>
</comment>
<reference evidence="1 2" key="1">
    <citation type="journal article" date="2012" name="Genome Biol.">
        <title>Genome and low-iron response of an oceanic diatom adapted to chronic iron limitation.</title>
        <authorList>
            <person name="Lommer M."/>
            <person name="Specht M."/>
            <person name="Roy A.S."/>
            <person name="Kraemer L."/>
            <person name="Andreson R."/>
            <person name="Gutowska M.A."/>
            <person name="Wolf J."/>
            <person name="Bergner S.V."/>
            <person name="Schilhabel M.B."/>
            <person name="Klostermeier U.C."/>
            <person name="Beiko R.G."/>
            <person name="Rosenstiel P."/>
            <person name="Hippler M."/>
            <person name="Laroche J."/>
        </authorList>
    </citation>
    <scope>NUCLEOTIDE SEQUENCE [LARGE SCALE GENOMIC DNA]</scope>
    <source>
        <strain evidence="1 2">CCMP1005</strain>
    </source>
</reference>
<name>K0S682_THAOC</name>
<keyword evidence="2" id="KW-1185">Reference proteome</keyword>
<gene>
    <name evidence="1" type="ORF">THAOC_18863</name>
</gene>
<accession>K0S682</accession>
<proteinExistence type="predicted"/>
<sequence length="198" mass="22138">MEGEDTDAREQVYGLANNLVCDYSDSSIMWQDGRVALENSFLVGLPRPGKMRRLIWHPGVIVRARPAKDRGMTRTPLHCPRQFSRRNKKKMIVTEHTATRRLDEARGAVDRSDLDNLYPPACDVVDVAEAPQLSRRVSATDRVYHIVHQHGGGRGLFVNKYDCNCDDSVSPQLAPWVCSWDCPKKGSGVGLFVGLSGF</sequence>
<dbReference type="EMBL" id="AGNL01020743">
    <property type="protein sequence ID" value="EJK60730.1"/>
    <property type="molecule type" value="Genomic_DNA"/>
</dbReference>
<dbReference type="Proteomes" id="UP000266841">
    <property type="component" value="Unassembled WGS sequence"/>
</dbReference>
<evidence type="ECO:0000313" key="1">
    <source>
        <dbReference type="EMBL" id="EJK60730.1"/>
    </source>
</evidence>
<dbReference type="AlphaFoldDB" id="K0S682"/>
<evidence type="ECO:0000313" key="2">
    <source>
        <dbReference type="Proteomes" id="UP000266841"/>
    </source>
</evidence>
<organism evidence="1 2">
    <name type="scientific">Thalassiosira oceanica</name>
    <name type="common">Marine diatom</name>
    <dbReference type="NCBI Taxonomy" id="159749"/>
    <lineage>
        <taxon>Eukaryota</taxon>
        <taxon>Sar</taxon>
        <taxon>Stramenopiles</taxon>
        <taxon>Ochrophyta</taxon>
        <taxon>Bacillariophyta</taxon>
        <taxon>Coscinodiscophyceae</taxon>
        <taxon>Thalassiosirophycidae</taxon>
        <taxon>Thalassiosirales</taxon>
        <taxon>Thalassiosiraceae</taxon>
        <taxon>Thalassiosira</taxon>
    </lineage>
</organism>